<evidence type="ECO:0000256" key="1">
    <source>
        <dbReference type="SAM" id="MobiDB-lite"/>
    </source>
</evidence>
<feature type="non-terminal residue" evidence="2">
    <location>
        <position position="1"/>
    </location>
</feature>
<accession>A0A699V9Z8</accession>
<evidence type="ECO:0000313" key="2">
    <source>
        <dbReference type="EMBL" id="GFD30448.1"/>
    </source>
</evidence>
<proteinExistence type="predicted"/>
<feature type="region of interest" description="Disordered" evidence="1">
    <location>
        <begin position="23"/>
        <end position="42"/>
    </location>
</feature>
<protein>
    <submittedName>
        <fullName evidence="2">Uncharacterized protein</fullName>
    </submittedName>
</protein>
<name>A0A699V9Z8_TANCI</name>
<gene>
    <name evidence="2" type="ORF">Tci_902417</name>
</gene>
<dbReference type="EMBL" id="BKCJ011403994">
    <property type="protein sequence ID" value="GFD30448.1"/>
    <property type="molecule type" value="Genomic_DNA"/>
</dbReference>
<dbReference type="AlphaFoldDB" id="A0A699V9Z8"/>
<organism evidence="2">
    <name type="scientific">Tanacetum cinerariifolium</name>
    <name type="common">Dalmatian daisy</name>
    <name type="synonym">Chrysanthemum cinerariifolium</name>
    <dbReference type="NCBI Taxonomy" id="118510"/>
    <lineage>
        <taxon>Eukaryota</taxon>
        <taxon>Viridiplantae</taxon>
        <taxon>Streptophyta</taxon>
        <taxon>Embryophyta</taxon>
        <taxon>Tracheophyta</taxon>
        <taxon>Spermatophyta</taxon>
        <taxon>Magnoliopsida</taxon>
        <taxon>eudicotyledons</taxon>
        <taxon>Gunneridae</taxon>
        <taxon>Pentapetalae</taxon>
        <taxon>asterids</taxon>
        <taxon>campanulids</taxon>
        <taxon>Asterales</taxon>
        <taxon>Asteraceae</taxon>
        <taxon>Asteroideae</taxon>
        <taxon>Anthemideae</taxon>
        <taxon>Anthemidinae</taxon>
        <taxon>Tanacetum</taxon>
    </lineage>
</organism>
<comment type="caution">
    <text evidence="2">The sequence shown here is derived from an EMBL/GenBank/DDBJ whole genome shotgun (WGS) entry which is preliminary data.</text>
</comment>
<reference evidence="2" key="1">
    <citation type="journal article" date="2019" name="Sci. Rep.">
        <title>Draft genome of Tanacetum cinerariifolium, the natural source of mosquito coil.</title>
        <authorList>
            <person name="Yamashiro T."/>
            <person name="Shiraishi A."/>
            <person name="Satake H."/>
            <person name="Nakayama K."/>
        </authorList>
    </citation>
    <scope>NUCLEOTIDE SEQUENCE</scope>
</reference>
<sequence>FLPRNGPQLPGIGAVTAKFTSAPRQAAPVPGPHGMGLWPLPGQYSARHGRARGLADPAFRPLSGGRGLGPSPGQSAARPRLPVSFCLGRTGLARPALRQALDD</sequence>
<feature type="region of interest" description="Disordered" evidence="1">
    <location>
        <begin position="47"/>
        <end position="80"/>
    </location>
</feature>